<protein>
    <submittedName>
        <fullName evidence="2">Uncharacterized protein</fullName>
    </submittedName>
</protein>
<comment type="caution">
    <text evidence="2">The sequence shown here is derived from an EMBL/GenBank/DDBJ whole genome shotgun (WGS) entry which is preliminary data.</text>
</comment>
<gene>
    <name evidence="2" type="ORF">GCM10023082_07960</name>
</gene>
<dbReference type="RefSeq" id="WP_345641157.1">
    <property type="nucleotide sequence ID" value="NZ_BAABEP010000003.1"/>
</dbReference>
<dbReference type="EMBL" id="BAABEP010000003">
    <property type="protein sequence ID" value="GAA3712603.1"/>
    <property type="molecule type" value="Genomic_DNA"/>
</dbReference>
<dbReference type="Proteomes" id="UP001499884">
    <property type="component" value="Unassembled WGS sequence"/>
</dbReference>
<feature type="compositionally biased region" description="Low complexity" evidence="1">
    <location>
        <begin position="48"/>
        <end position="69"/>
    </location>
</feature>
<sequence>MMLSGGAASEDMEPSVPGFRERAAAAGALRAAAAVVREAEPPAPVSLPTPRAVRRTAAAGPSPASAAAR</sequence>
<organism evidence="2 3">
    <name type="scientific">Streptomyces tremellae</name>
    <dbReference type="NCBI Taxonomy" id="1124239"/>
    <lineage>
        <taxon>Bacteria</taxon>
        <taxon>Bacillati</taxon>
        <taxon>Actinomycetota</taxon>
        <taxon>Actinomycetes</taxon>
        <taxon>Kitasatosporales</taxon>
        <taxon>Streptomycetaceae</taxon>
        <taxon>Streptomyces</taxon>
    </lineage>
</organism>
<feature type="region of interest" description="Disordered" evidence="1">
    <location>
        <begin position="39"/>
        <end position="69"/>
    </location>
</feature>
<evidence type="ECO:0000313" key="3">
    <source>
        <dbReference type="Proteomes" id="UP001499884"/>
    </source>
</evidence>
<reference evidence="3" key="1">
    <citation type="journal article" date="2019" name="Int. J. Syst. Evol. Microbiol.">
        <title>The Global Catalogue of Microorganisms (GCM) 10K type strain sequencing project: providing services to taxonomists for standard genome sequencing and annotation.</title>
        <authorList>
            <consortium name="The Broad Institute Genomics Platform"/>
            <consortium name="The Broad Institute Genome Sequencing Center for Infectious Disease"/>
            <person name="Wu L."/>
            <person name="Ma J."/>
        </authorList>
    </citation>
    <scope>NUCLEOTIDE SEQUENCE [LARGE SCALE GENOMIC DNA]</scope>
    <source>
        <strain evidence="3">JCM 30846</strain>
    </source>
</reference>
<accession>A0ABP7E2C3</accession>
<evidence type="ECO:0000256" key="1">
    <source>
        <dbReference type="SAM" id="MobiDB-lite"/>
    </source>
</evidence>
<evidence type="ECO:0000313" key="2">
    <source>
        <dbReference type="EMBL" id="GAA3712603.1"/>
    </source>
</evidence>
<name>A0ABP7E2C3_9ACTN</name>
<keyword evidence="3" id="KW-1185">Reference proteome</keyword>
<proteinExistence type="predicted"/>